<reference evidence="2" key="2">
    <citation type="submission" date="2023-01" db="EMBL/GenBank/DDBJ databases">
        <authorList>
            <person name="Petersen C."/>
        </authorList>
    </citation>
    <scope>NUCLEOTIDE SEQUENCE</scope>
    <source>
        <strain evidence="2">IBT 15450</strain>
    </source>
</reference>
<feature type="compositionally biased region" description="Low complexity" evidence="1">
    <location>
        <begin position="11"/>
        <end position="22"/>
    </location>
</feature>
<dbReference type="Proteomes" id="UP001219568">
    <property type="component" value="Unassembled WGS sequence"/>
</dbReference>
<accession>A0AAD6I1I7</accession>
<dbReference type="EMBL" id="JAQJZL010000015">
    <property type="protein sequence ID" value="KAJ6026673.1"/>
    <property type="molecule type" value="Genomic_DNA"/>
</dbReference>
<evidence type="ECO:0000313" key="3">
    <source>
        <dbReference type="Proteomes" id="UP001219568"/>
    </source>
</evidence>
<comment type="caution">
    <text evidence="2">The sequence shown here is derived from an EMBL/GenBank/DDBJ whole genome shotgun (WGS) entry which is preliminary data.</text>
</comment>
<proteinExistence type="predicted"/>
<gene>
    <name evidence="2" type="ORF">N7460_011490</name>
</gene>
<feature type="region of interest" description="Disordered" evidence="1">
    <location>
        <begin position="1"/>
        <end position="24"/>
    </location>
</feature>
<evidence type="ECO:0000313" key="2">
    <source>
        <dbReference type="EMBL" id="KAJ6026673.1"/>
    </source>
</evidence>
<feature type="compositionally biased region" description="Basic and acidic residues" evidence="1">
    <location>
        <begin position="1"/>
        <end position="10"/>
    </location>
</feature>
<reference evidence="2" key="1">
    <citation type="journal article" date="2023" name="IMA Fungus">
        <title>Comparative genomic study of the Penicillium genus elucidates a diverse pangenome and 15 lateral gene transfer events.</title>
        <authorList>
            <person name="Petersen C."/>
            <person name="Sorensen T."/>
            <person name="Nielsen M.R."/>
            <person name="Sondergaard T.E."/>
            <person name="Sorensen J.L."/>
            <person name="Fitzpatrick D.A."/>
            <person name="Frisvad J.C."/>
            <person name="Nielsen K.L."/>
        </authorList>
    </citation>
    <scope>NUCLEOTIDE SEQUENCE</scope>
    <source>
        <strain evidence="2">IBT 15450</strain>
    </source>
</reference>
<sequence>MLKDTMERRNSTTSPISPSSPTNFLPQNIADLLSTTTPQHQSNQVHPNFRPLIHHLQQRLKPLVSVTTDKTHPDFPTTLLAYNLLTMEQVDNLARHFHQVWPPLPHSGDYPVPIRPWLGTPGERDVDLETRRRRIGRFIGLRGCESPVREGFEGELDETDVDEIVMVGDGNGESGDVALEMEESEREMLDRMEREWQEGLGREYESQGHLWNLK</sequence>
<organism evidence="2 3">
    <name type="scientific">Penicillium canescens</name>
    <dbReference type="NCBI Taxonomy" id="5083"/>
    <lineage>
        <taxon>Eukaryota</taxon>
        <taxon>Fungi</taxon>
        <taxon>Dikarya</taxon>
        <taxon>Ascomycota</taxon>
        <taxon>Pezizomycotina</taxon>
        <taxon>Eurotiomycetes</taxon>
        <taxon>Eurotiomycetidae</taxon>
        <taxon>Eurotiales</taxon>
        <taxon>Aspergillaceae</taxon>
        <taxon>Penicillium</taxon>
    </lineage>
</organism>
<name>A0AAD6I1I7_PENCN</name>
<evidence type="ECO:0000256" key="1">
    <source>
        <dbReference type="SAM" id="MobiDB-lite"/>
    </source>
</evidence>
<dbReference type="AlphaFoldDB" id="A0AAD6I1I7"/>
<keyword evidence="3" id="KW-1185">Reference proteome</keyword>
<protein>
    <submittedName>
        <fullName evidence="2">Uncharacterized protein</fullName>
    </submittedName>
</protein>